<dbReference type="Proteomes" id="UP001209318">
    <property type="component" value="Unassembled WGS sequence"/>
</dbReference>
<protein>
    <submittedName>
        <fullName evidence="2">Phage portal protein</fullName>
    </submittedName>
</protein>
<dbReference type="AlphaFoldDB" id="A0AAE3IT21"/>
<evidence type="ECO:0000256" key="1">
    <source>
        <dbReference type="SAM" id="MobiDB-lite"/>
    </source>
</evidence>
<gene>
    <name evidence="2" type="ORF">OEV98_11030</name>
</gene>
<sequence>MTIQYVKQKFPPPPFDDQLENILYFRELYEGNHENIFDITSLNQDAIATKKELRKVPYYSRPRVEQKVKALESNIRYVVVNFSAVIAELPADLINRSLGNISADTENDNQLLEFVEAVSKTSKINQNIWSAVVQHQVDGGVAYRIRRDAKGTWFEWKPADLYLEHEDGLGADITWKEKREKKEYLRVERQRIEGDKLFIKQLVFLIDGDTVKEELEIREYAAQYKLIIPDDQVLDGVNELMCGFVPNDETLLVPRGRSALRNVDKIQEEINWTITRDSIVFEKHGKPKLAIPSGLWDSVANKNHSHYGSRFVRNADLEVVSYDEKNGAVPMYIVWDAKTEQSFEHVKRLIEYMMSVSKTSPQAAGVKDGKGESAIALLYLWIQSVIKAEAIKDKFDTAIKEAIRKCTILENALGGTNFEIKDPVVEWADMLPKADSEKDDEESTKYERGVQSLETTVRNLHPDWSEDAIQAEVDKILEEKAVNSMNPTYTQPPKANVNDEDDDDE</sequence>
<dbReference type="EMBL" id="JAOUSF010000003">
    <property type="protein sequence ID" value="MCU9614093.1"/>
    <property type="molecule type" value="Genomic_DNA"/>
</dbReference>
<dbReference type="RefSeq" id="WP_263073329.1">
    <property type="nucleotide sequence ID" value="NZ_JAOUSF010000003.1"/>
</dbReference>
<name>A0AAE3IT21_9BACI</name>
<accession>A0AAE3IT21</accession>
<feature type="compositionally biased region" description="Polar residues" evidence="1">
    <location>
        <begin position="483"/>
        <end position="493"/>
    </location>
</feature>
<keyword evidence="3" id="KW-1185">Reference proteome</keyword>
<comment type="caution">
    <text evidence="2">The sequence shown here is derived from an EMBL/GenBank/DDBJ whole genome shotgun (WGS) entry which is preliminary data.</text>
</comment>
<evidence type="ECO:0000313" key="2">
    <source>
        <dbReference type="EMBL" id="MCU9614093.1"/>
    </source>
</evidence>
<organism evidence="2 3">
    <name type="scientific">Perspicuibacillus lycopersici</name>
    <dbReference type="NCBI Taxonomy" id="1325689"/>
    <lineage>
        <taxon>Bacteria</taxon>
        <taxon>Bacillati</taxon>
        <taxon>Bacillota</taxon>
        <taxon>Bacilli</taxon>
        <taxon>Bacillales</taxon>
        <taxon>Bacillaceae</taxon>
        <taxon>Perspicuibacillus</taxon>
    </lineage>
</organism>
<evidence type="ECO:0000313" key="3">
    <source>
        <dbReference type="Proteomes" id="UP001209318"/>
    </source>
</evidence>
<feature type="region of interest" description="Disordered" evidence="1">
    <location>
        <begin position="480"/>
        <end position="505"/>
    </location>
</feature>
<reference evidence="2" key="1">
    <citation type="submission" date="2022-10" db="EMBL/GenBank/DDBJ databases">
        <title>Description of Fervidibacillus gen. nov. in the family Fervidibacillaceae fam. nov. with two species, Fervidibacillus albus sp. nov., and Fervidibacillus halotolerans sp. nov., isolated from tidal flat sediments.</title>
        <authorList>
            <person name="Kwon K.K."/>
            <person name="Yang S.-H."/>
        </authorList>
    </citation>
    <scope>NUCLEOTIDE SEQUENCE</scope>
    <source>
        <strain evidence="2">JCM 19140</strain>
    </source>
</reference>
<proteinExistence type="predicted"/>